<gene>
    <name evidence="3" type="ORF">HS088_TW13G00088</name>
</gene>
<sequence length="191" mass="21541">MSSGGPTNSSNNSPRNPTAGLTATRRRLDAVDRASNFSEDEEDNVNGSSAGPHHHCHNHHHNHHHPVIKYLLLRRKWLLFMPEAWLFGIEEGCRWTVSMAQSLRSGRNVGRKIFAALMLMAVVSVFVKFSLLSGHVEVHGKRSDNGLLILQTFKEDWALAQRVMDEKMAFRPKHVLEKLPVSGKKTALFFP</sequence>
<proteinExistence type="predicted"/>
<feature type="region of interest" description="Disordered" evidence="1">
    <location>
        <begin position="1"/>
        <end position="60"/>
    </location>
</feature>
<name>A0A7J7CT00_TRIWF</name>
<dbReference type="InParanoid" id="A0A7J7CT00"/>
<reference evidence="3 4" key="1">
    <citation type="journal article" date="2020" name="Nat. Commun.">
        <title>Genome of Tripterygium wilfordii and identification of cytochrome P450 involved in triptolide biosynthesis.</title>
        <authorList>
            <person name="Tu L."/>
            <person name="Su P."/>
            <person name="Zhang Z."/>
            <person name="Gao L."/>
            <person name="Wang J."/>
            <person name="Hu T."/>
            <person name="Zhou J."/>
            <person name="Zhang Y."/>
            <person name="Zhao Y."/>
            <person name="Liu Y."/>
            <person name="Song Y."/>
            <person name="Tong Y."/>
            <person name="Lu Y."/>
            <person name="Yang J."/>
            <person name="Xu C."/>
            <person name="Jia M."/>
            <person name="Peters R.J."/>
            <person name="Huang L."/>
            <person name="Gao W."/>
        </authorList>
    </citation>
    <scope>NUCLEOTIDE SEQUENCE [LARGE SCALE GENOMIC DNA]</scope>
    <source>
        <strain evidence="4">cv. XIE 37</strain>
        <tissue evidence="3">Leaf</tissue>
    </source>
</reference>
<accession>A0A7J7CT00</accession>
<dbReference type="AlphaFoldDB" id="A0A7J7CT00"/>
<dbReference type="EMBL" id="JAAARO010000013">
    <property type="protein sequence ID" value="KAF5737210.1"/>
    <property type="molecule type" value="Genomic_DNA"/>
</dbReference>
<keyword evidence="2" id="KW-0812">Transmembrane</keyword>
<keyword evidence="4" id="KW-1185">Reference proteome</keyword>
<keyword evidence="2" id="KW-1133">Transmembrane helix</keyword>
<evidence type="ECO:0000313" key="4">
    <source>
        <dbReference type="Proteomes" id="UP000593562"/>
    </source>
</evidence>
<evidence type="ECO:0000256" key="2">
    <source>
        <dbReference type="SAM" id="Phobius"/>
    </source>
</evidence>
<keyword evidence="2" id="KW-0472">Membrane</keyword>
<feature type="transmembrane region" description="Helical" evidence="2">
    <location>
        <begin position="113"/>
        <end position="132"/>
    </location>
</feature>
<organism evidence="3 4">
    <name type="scientific">Tripterygium wilfordii</name>
    <name type="common">Thunder God vine</name>
    <dbReference type="NCBI Taxonomy" id="458696"/>
    <lineage>
        <taxon>Eukaryota</taxon>
        <taxon>Viridiplantae</taxon>
        <taxon>Streptophyta</taxon>
        <taxon>Embryophyta</taxon>
        <taxon>Tracheophyta</taxon>
        <taxon>Spermatophyta</taxon>
        <taxon>Magnoliopsida</taxon>
        <taxon>eudicotyledons</taxon>
        <taxon>Gunneridae</taxon>
        <taxon>Pentapetalae</taxon>
        <taxon>rosids</taxon>
        <taxon>fabids</taxon>
        <taxon>Celastrales</taxon>
        <taxon>Celastraceae</taxon>
        <taxon>Tripterygium</taxon>
    </lineage>
</organism>
<dbReference type="Proteomes" id="UP000593562">
    <property type="component" value="Unassembled WGS sequence"/>
</dbReference>
<evidence type="ECO:0000256" key="1">
    <source>
        <dbReference type="SAM" id="MobiDB-lite"/>
    </source>
</evidence>
<comment type="caution">
    <text evidence="3">The sequence shown here is derived from an EMBL/GenBank/DDBJ whole genome shotgun (WGS) entry which is preliminary data.</text>
</comment>
<protein>
    <submittedName>
        <fullName evidence="3">Uncharacterized protein</fullName>
    </submittedName>
</protein>
<feature type="compositionally biased region" description="Low complexity" evidence="1">
    <location>
        <begin position="1"/>
        <end position="18"/>
    </location>
</feature>
<evidence type="ECO:0000313" key="3">
    <source>
        <dbReference type="EMBL" id="KAF5737210.1"/>
    </source>
</evidence>